<keyword evidence="2" id="KW-1185">Reference proteome</keyword>
<name>M7B9F4_CHEMY</name>
<sequence length="138" mass="15046">MEMAAAPCYAQHRGGTQPAVQHDHGAYGIPQEPAALGRMVRELQEMVHWQSQLLQSSQEALAASQERCQELQVLSLASLADKALRFRFLHGVQPPTMEGQVGRAWAICCYLACLLHEPMGLAELLLAPVVLNAGGFLD</sequence>
<reference evidence="2" key="1">
    <citation type="journal article" date="2013" name="Nat. Genet.">
        <title>The draft genomes of soft-shell turtle and green sea turtle yield insights into the development and evolution of the turtle-specific body plan.</title>
        <authorList>
            <person name="Wang Z."/>
            <person name="Pascual-Anaya J."/>
            <person name="Zadissa A."/>
            <person name="Li W."/>
            <person name="Niimura Y."/>
            <person name="Huang Z."/>
            <person name="Li C."/>
            <person name="White S."/>
            <person name="Xiong Z."/>
            <person name="Fang D."/>
            <person name="Wang B."/>
            <person name="Ming Y."/>
            <person name="Chen Y."/>
            <person name="Zheng Y."/>
            <person name="Kuraku S."/>
            <person name="Pignatelli M."/>
            <person name="Herrero J."/>
            <person name="Beal K."/>
            <person name="Nozawa M."/>
            <person name="Li Q."/>
            <person name="Wang J."/>
            <person name="Zhang H."/>
            <person name="Yu L."/>
            <person name="Shigenobu S."/>
            <person name="Wang J."/>
            <person name="Liu J."/>
            <person name="Flicek P."/>
            <person name="Searle S."/>
            <person name="Wang J."/>
            <person name="Kuratani S."/>
            <person name="Yin Y."/>
            <person name="Aken B."/>
            <person name="Zhang G."/>
            <person name="Irie N."/>
        </authorList>
    </citation>
    <scope>NUCLEOTIDE SEQUENCE [LARGE SCALE GENOMIC DNA]</scope>
</reference>
<proteinExistence type="predicted"/>
<evidence type="ECO:0000313" key="1">
    <source>
        <dbReference type="EMBL" id="EMP28798.1"/>
    </source>
</evidence>
<organism evidence="1 2">
    <name type="scientific">Chelonia mydas</name>
    <name type="common">Green sea-turtle</name>
    <name type="synonym">Chelonia agassizi</name>
    <dbReference type="NCBI Taxonomy" id="8469"/>
    <lineage>
        <taxon>Eukaryota</taxon>
        <taxon>Metazoa</taxon>
        <taxon>Chordata</taxon>
        <taxon>Craniata</taxon>
        <taxon>Vertebrata</taxon>
        <taxon>Euteleostomi</taxon>
        <taxon>Archelosauria</taxon>
        <taxon>Testudinata</taxon>
        <taxon>Testudines</taxon>
        <taxon>Cryptodira</taxon>
        <taxon>Durocryptodira</taxon>
        <taxon>Americhelydia</taxon>
        <taxon>Chelonioidea</taxon>
        <taxon>Cheloniidae</taxon>
        <taxon>Chelonia</taxon>
    </lineage>
</organism>
<protein>
    <submittedName>
        <fullName evidence="1">Uncharacterized protein</fullName>
    </submittedName>
</protein>
<accession>M7B9F4</accession>
<evidence type="ECO:0000313" key="2">
    <source>
        <dbReference type="Proteomes" id="UP000031443"/>
    </source>
</evidence>
<dbReference type="EMBL" id="KB560678">
    <property type="protein sequence ID" value="EMP28798.1"/>
    <property type="molecule type" value="Genomic_DNA"/>
</dbReference>
<dbReference type="AlphaFoldDB" id="M7B9F4"/>
<dbReference type="Proteomes" id="UP000031443">
    <property type="component" value="Unassembled WGS sequence"/>
</dbReference>
<gene>
    <name evidence="1" type="ORF">UY3_14096</name>
</gene>